<keyword evidence="1" id="KW-0812">Transmembrane</keyword>
<proteinExistence type="predicted"/>
<dbReference type="Proteomes" id="UP001149719">
    <property type="component" value="Unassembled WGS sequence"/>
</dbReference>
<dbReference type="InterPro" id="IPR025263">
    <property type="entry name" value="YhdP_central"/>
</dbReference>
<comment type="caution">
    <text evidence="3">The sequence shown here is derived from an EMBL/GenBank/DDBJ whole genome shotgun (WGS) entry which is preliminary data.</text>
</comment>
<evidence type="ECO:0000259" key="2">
    <source>
        <dbReference type="Pfam" id="PF13116"/>
    </source>
</evidence>
<evidence type="ECO:0000313" key="4">
    <source>
        <dbReference type="Proteomes" id="UP001149719"/>
    </source>
</evidence>
<evidence type="ECO:0000256" key="1">
    <source>
        <dbReference type="SAM" id="Phobius"/>
    </source>
</evidence>
<dbReference type="RefSeq" id="WP_269127121.1">
    <property type="nucleotide sequence ID" value="NZ_JAPUBN010000019.1"/>
</dbReference>
<protein>
    <submittedName>
        <fullName evidence="3">YhdP family protein</fullName>
    </submittedName>
</protein>
<dbReference type="PANTHER" id="PTHR38690">
    <property type="entry name" value="PROTEASE-RELATED"/>
    <property type="match status" value="1"/>
</dbReference>
<keyword evidence="1" id="KW-0472">Membrane</keyword>
<dbReference type="NCBIfam" id="TIGR02099">
    <property type="entry name" value="YhdP family protein"/>
    <property type="match status" value="1"/>
</dbReference>
<evidence type="ECO:0000313" key="3">
    <source>
        <dbReference type="EMBL" id="MCZ2723027.1"/>
    </source>
</evidence>
<keyword evidence="1" id="KW-1133">Transmembrane helix</keyword>
<accession>A0ABT4JXB2</accession>
<dbReference type="Pfam" id="PF13116">
    <property type="entry name" value="YhdP"/>
    <property type="match status" value="1"/>
</dbReference>
<feature type="transmembrane region" description="Helical" evidence="1">
    <location>
        <begin position="12"/>
        <end position="34"/>
    </location>
</feature>
<organism evidence="3 4">
    <name type="scientific">Marinomonas phaeophyticola</name>
    <dbReference type="NCBI Taxonomy" id="3004091"/>
    <lineage>
        <taxon>Bacteria</taxon>
        <taxon>Pseudomonadati</taxon>
        <taxon>Pseudomonadota</taxon>
        <taxon>Gammaproteobacteria</taxon>
        <taxon>Oceanospirillales</taxon>
        <taxon>Oceanospirillaceae</taxon>
        <taxon>Marinomonas</taxon>
    </lineage>
</organism>
<dbReference type="PANTHER" id="PTHR38690:SF1">
    <property type="entry name" value="PROTEASE"/>
    <property type="match status" value="1"/>
</dbReference>
<feature type="domain" description="YhdP central" evidence="2">
    <location>
        <begin position="15"/>
        <end position="1259"/>
    </location>
</feature>
<keyword evidence="4" id="KW-1185">Reference proteome</keyword>
<gene>
    <name evidence="3" type="ORF">O1D97_15740</name>
</gene>
<name>A0ABT4JXB2_9GAMM</name>
<dbReference type="EMBL" id="JAPUBN010000019">
    <property type="protein sequence ID" value="MCZ2723027.1"/>
    <property type="molecule type" value="Genomic_DNA"/>
</dbReference>
<reference evidence="3" key="1">
    <citation type="submission" date="2022-12" db="EMBL/GenBank/DDBJ databases">
        <title>Marinomonas 15G1-11 sp. nov, isolated from marine algae.</title>
        <authorList>
            <person name="Butt M."/>
            <person name="Choi D.G."/>
            <person name="Kim J.M."/>
            <person name="Lee J.K."/>
            <person name="Baek J.H."/>
            <person name="Jeon C.O."/>
        </authorList>
    </citation>
    <scope>NUCLEOTIDE SEQUENCE</scope>
    <source>
        <strain evidence="3">15G1-11</strain>
    </source>
</reference>
<dbReference type="InterPro" id="IPR011836">
    <property type="entry name" value="YhdP"/>
</dbReference>
<sequence length="1269" mass="140774">MANGKGKLIGLVTSAVWWLTAIAFTVLIVCLIVFKHALPFANEYKNQIESNLTQIIGYPVSIEQITASLEGIDPTFTVRGISLDTESAASAIRLDALSVRIDLIKSVLNFTPHFTYIRFIKPKIDLVESSGKWFLAGVAHNNSVKSDIGSTRLMDYLLTQRQITLLDGEIHLTSNSYGDSVFSTNTFYMQRIKNGVGIQMDLNHADLIEPLALELEIQLESNDDYLVNAHLTSPNIRLNRDRVTDLDRLNIDSVASQFELWARYQSNQSLQVTGLLSDMNVVSADQKNISGSAKFKAFYNVKQDSARIEVSDLRITEEGFSDYKSTDIAIDLNLKNNRTLDVLFNQLDLSLVSRWASTYINPDWFARQLLDEMAFTGKALNGSLHIPLDDSQSFEFVSNVKNVSAAGFNGIPAINKLNGILNLTDTDGYIEFDAKSADLGFPTLYDNSWAVSSLSGLVEWRALSDIFLINGTDLHIERNGADIDGKFRLEIRKESPDWILLDIKGKNIPVDDRLDYIPKSVLNDSTKEWVASALQGGQVDALELIVQSELAEDSVPHVRLDMELDQVNVRFAPDWPQAKNVKGKFQLDKEGIAIDVDSAQLSRLNVRDVKVSLPFEKKAESLLISGPISYDVANLLSVLRETNLSQTVLTPFEDWTASGNVLGRFSVVTPLVEGVVDPKVDLKLQFSDTKLNISSLDLDLEEISGNVNFHSDNGLTKSIINFATLGGHTEATLTSKFGKKGQLSIGVALAGDTDLNKVLAWRSMPELLLEATEGAIQYEADVSINNPREGDIFLNVKSSLVGSDIHLPEPFKKVSDETKSFFLNLYGSGENFTVSMQYDDLIRTRFRLAENELVGGELLLGIERPLANKIEAGFNVMGQLEFLDLADWLAFYGRYADTASSNVSDDKVIIPSWLNKAQLIVDSVSVNESNEFHNVKVSYDRFVSPEAFQIGADELNVRLSRNNGKYLLHAGYINWSSPKSEVTDTDKKSPIKASQVPNIDIQIDELIYNGSSYGDWMFSVANEGDRLRIEPITTKLTKGQFVGSLFWQDQDERSNVELVISIVGENADELTKKFAPTPFLTSKNYDVDINLSWLGHPLYFDKESVSGRITFESKNGQFTQIDQLPQFLKALGIFNINALARRLSLDFSDVYEPGLTYDSFKGVLSLQNGIVETASPIEIISPTAEFILSGKADLVTEILDEKLTASFPLGNTLPIAGLLIGAPQVAGLLFITDKLIGDQLAKVTSVQYEVKGSFDNPEIKSIKYQPIKR</sequence>